<reference evidence="1 2" key="1">
    <citation type="submission" date="2015-01" db="EMBL/GenBank/DDBJ databases">
        <title>Genome Sequencing of Rickettsiales.</title>
        <authorList>
            <person name="Daugherty S.C."/>
            <person name="Su Q."/>
            <person name="Abolude K."/>
            <person name="Beier-Sexton M."/>
            <person name="Carlyon J.A."/>
            <person name="Carter R."/>
            <person name="Day N.P."/>
            <person name="Dumler S.J."/>
            <person name="Dyachenko V."/>
            <person name="Godinez A."/>
            <person name="Kurtti T.J."/>
            <person name="Lichay M."/>
            <person name="Mullins K.E."/>
            <person name="Ott S."/>
            <person name="Pappas-Brown V."/>
            <person name="Paris D.H."/>
            <person name="Patel P."/>
            <person name="Richards A.L."/>
            <person name="Sadzewicz L."/>
            <person name="Sears K."/>
            <person name="Seidman D."/>
            <person name="Sengamalay N."/>
            <person name="Stenos J."/>
            <person name="Tallon L.J."/>
            <person name="Vincent G."/>
            <person name="Fraser C.M."/>
            <person name="Munderloh U."/>
            <person name="Dunning-Hotopp J.C."/>
        </authorList>
    </citation>
    <scope>NUCLEOTIDE SEQUENCE [LARGE SCALE GENOMIC DNA]</scope>
    <source>
        <strain evidence="1 2">ApWI1</strain>
    </source>
</reference>
<sequence>MYGLQNFRYHSSKRTVVADSQFNFVAKFSVSPSIAHHVTAHISFT</sequence>
<gene>
    <name evidence="1" type="ORF">APHWI1_0953</name>
</gene>
<accession>A0A0F3PVR5</accession>
<evidence type="ECO:0000313" key="1">
    <source>
        <dbReference type="EMBL" id="KJV84368.1"/>
    </source>
</evidence>
<dbReference type="AlphaFoldDB" id="A0A0F3PVR5"/>
<evidence type="ECO:0000313" key="2">
    <source>
        <dbReference type="Proteomes" id="UP000033622"/>
    </source>
</evidence>
<dbReference type="Proteomes" id="UP000033622">
    <property type="component" value="Unassembled WGS sequence"/>
</dbReference>
<protein>
    <submittedName>
        <fullName evidence="1">Uncharacterized protein</fullName>
    </submittedName>
</protein>
<dbReference type="EMBL" id="LAOF01000001">
    <property type="protein sequence ID" value="KJV84368.1"/>
    <property type="molecule type" value="Genomic_DNA"/>
</dbReference>
<comment type="caution">
    <text evidence="1">The sequence shown here is derived from an EMBL/GenBank/DDBJ whole genome shotgun (WGS) entry which is preliminary data.</text>
</comment>
<organism evidence="1 2">
    <name type="scientific">Anaplasma phagocytophilum str. ApWI1</name>
    <dbReference type="NCBI Taxonomy" id="1359155"/>
    <lineage>
        <taxon>Bacteria</taxon>
        <taxon>Pseudomonadati</taxon>
        <taxon>Pseudomonadota</taxon>
        <taxon>Alphaproteobacteria</taxon>
        <taxon>Rickettsiales</taxon>
        <taxon>Anaplasmataceae</taxon>
        <taxon>Anaplasma</taxon>
        <taxon>phagocytophilum group</taxon>
    </lineage>
</organism>
<proteinExistence type="predicted"/>
<name>A0A0F3PVR5_ANAPH</name>